<dbReference type="InterPro" id="IPR016174">
    <property type="entry name" value="Di-haem_cyt_TM"/>
</dbReference>
<dbReference type="InterPro" id="IPR011577">
    <property type="entry name" value="Cyt_b561_bac/Ni-Hgenase"/>
</dbReference>
<dbReference type="GO" id="GO:0020037">
    <property type="term" value="F:heme binding"/>
    <property type="evidence" value="ECO:0007669"/>
    <property type="project" value="TreeGrafter"/>
</dbReference>
<keyword evidence="4 6" id="KW-1133">Transmembrane helix</keyword>
<name>A0A368L1K0_9BURK</name>
<dbReference type="GO" id="GO:0009055">
    <property type="term" value="F:electron transfer activity"/>
    <property type="evidence" value="ECO:0007669"/>
    <property type="project" value="InterPro"/>
</dbReference>
<organism evidence="8 9">
    <name type="scientific">Parvibium lacunae</name>
    <dbReference type="NCBI Taxonomy" id="1888893"/>
    <lineage>
        <taxon>Bacteria</taxon>
        <taxon>Pseudomonadati</taxon>
        <taxon>Pseudomonadota</taxon>
        <taxon>Betaproteobacteria</taxon>
        <taxon>Burkholderiales</taxon>
        <taxon>Alcaligenaceae</taxon>
        <taxon>Parvibium</taxon>
    </lineage>
</organism>
<comment type="caution">
    <text evidence="8">The sequence shown here is derived from an EMBL/GenBank/DDBJ whole genome shotgun (WGS) entry which is preliminary data.</text>
</comment>
<evidence type="ECO:0000256" key="6">
    <source>
        <dbReference type="SAM" id="Phobius"/>
    </source>
</evidence>
<dbReference type="Gene3D" id="1.20.950.20">
    <property type="entry name" value="Transmembrane di-heme cytochromes, Chain C"/>
    <property type="match status" value="1"/>
</dbReference>
<feature type="transmembrane region" description="Helical" evidence="6">
    <location>
        <begin position="37"/>
        <end position="58"/>
    </location>
</feature>
<dbReference type="SUPFAM" id="SSF81342">
    <property type="entry name" value="Transmembrane di-heme cytochromes"/>
    <property type="match status" value="1"/>
</dbReference>
<evidence type="ECO:0000313" key="9">
    <source>
        <dbReference type="Proteomes" id="UP000252357"/>
    </source>
</evidence>
<protein>
    <submittedName>
        <fullName evidence="8">Cytochrome B</fullName>
    </submittedName>
</protein>
<keyword evidence="3 6" id="KW-0812">Transmembrane</keyword>
<dbReference type="Proteomes" id="UP000252357">
    <property type="component" value="Unassembled WGS sequence"/>
</dbReference>
<keyword evidence="5 6" id="KW-0472">Membrane</keyword>
<dbReference type="PANTHER" id="PTHR30485:SF2">
    <property type="entry name" value="BLL0597 PROTEIN"/>
    <property type="match status" value="1"/>
</dbReference>
<dbReference type="RefSeq" id="WP_114402927.1">
    <property type="nucleotide sequence ID" value="NZ_QPGB01000003.1"/>
</dbReference>
<keyword evidence="9" id="KW-1185">Reference proteome</keyword>
<evidence type="ECO:0000313" key="8">
    <source>
        <dbReference type="EMBL" id="RCS57446.1"/>
    </source>
</evidence>
<keyword evidence="2" id="KW-1003">Cell membrane</keyword>
<feature type="transmembrane region" description="Helical" evidence="6">
    <location>
        <begin position="200"/>
        <end position="217"/>
    </location>
</feature>
<evidence type="ECO:0000256" key="1">
    <source>
        <dbReference type="ARBA" id="ARBA00004651"/>
    </source>
</evidence>
<dbReference type="GO" id="GO:0005886">
    <property type="term" value="C:plasma membrane"/>
    <property type="evidence" value="ECO:0007669"/>
    <property type="project" value="UniProtKB-SubCell"/>
</dbReference>
<evidence type="ECO:0000256" key="4">
    <source>
        <dbReference type="ARBA" id="ARBA00022989"/>
    </source>
</evidence>
<dbReference type="GO" id="GO:0022904">
    <property type="term" value="P:respiratory electron transport chain"/>
    <property type="evidence" value="ECO:0007669"/>
    <property type="project" value="InterPro"/>
</dbReference>
<accession>A0A368L1K0</accession>
<evidence type="ECO:0000256" key="2">
    <source>
        <dbReference type="ARBA" id="ARBA00022475"/>
    </source>
</evidence>
<dbReference type="PANTHER" id="PTHR30485">
    <property type="entry name" value="NI/FE-HYDROGENASE 1 B-TYPE CYTOCHROME SUBUNIT"/>
    <property type="match status" value="1"/>
</dbReference>
<comment type="subcellular location">
    <subcellularLocation>
        <location evidence="1">Cell membrane</location>
        <topology evidence="1">Multi-pass membrane protein</topology>
    </subcellularLocation>
</comment>
<feature type="transmembrane region" description="Helical" evidence="6">
    <location>
        <begin position="92"/>
        <end position="114"/>
    </location>
</feature>
<gene>
    <name evidence="8" type="ORF">DU000_08270</name>
</gene>
<dbReference type="Pfam" id="PF01292">
    <property type="entry name" value="Ni_hydr_CYTB"/>
    <property type="match status" value="1"/>
</dbReference>
<dbReference type="InterPro" id="IPR051542">
    <property type="entry name" value="Hydrogenase_cytochrome"/>
</dbReference>
<feature type="transmembrane region" description="Helical" evidence="6">
    <location>
        <begin position="12"/>
        <end position="31"/>
    </location>
</feature>
<sequence length="221" mass="24584">MRLLIWDLPTRLFHWLLVLCVVGAFVTVKIGGNALQYHFWFGYAVLTLLLFRLIWGLVGGHYSRFLHFPLRPTQLRAYLSGHTSLHLGHNPLGSLSVLALLAALLFQSVSGLFANDDIASEGPLTIWISKSLSDTITHLHHENEAILLGLISLHLAAILFYAWFKRENLVGPMLHGHKTVATPLSATPLKTSVDGRGQRIIALILLLTCAGIVYWITQLKP</sequence>
<dbReference type="EMBL" id="QPGB01000003">
    <property type="protein sequence ID" value="RCS57446.1"/>
    <property type="molecule type" value="Genomic_DNA"/>
</dbReference>
<dbReference type="AlphaFoldDB" id="A0A368L1K0"/>
<evidence type="ECO:0000256" key="5">
    <source>
        <dbReference type="ARBA" id="ARBA00023136"/>
    </source>
</evidence>
<reference evidence="8 9" key="1">
    <citation type="journal article" date="2018" name="Int. J. Syst. Evol. Microbiol.">
        <title>Parvibium lacunae gen. nov., sp. nov., a new member of the family Alcaligenaceae isolated from a freshwater pond.</title>
        <authorList>
            <person name="Chen W.M."/>
            <person name="Xie P.B."/>
            <person name="Hsu M.Y."/>
            <person name="Sheu S.Y."/>
        </authorList>
    </citation>
    <scope>NUCLEOTIDE SEQUENCE [LARGE SCALE GENOMIC DNA]</scope>
    <source>
        <strain evidence="8 9">KMB9</strain>
    </source>
</reference>
<evidence type="ECO:0000259" key="7">
    <source>
        <dbReference type="Pfam" id="PF01292"/>
    </source>
</evidence>
<evidence type="ECO:0000256" key="3">
    <source>
        <dbReference type="ARBA" id="ARBA00022692"/>
    </source>
</evidence>
<feature type="domain" description="Cytochrome b561 bacterial/Ni-hydrogenase" evidence="7">
    <location>
        <begin position="6"/>
        <end position="176"/>
    </location>
</feature>
<feature type="transmembrane region" description="Helical" evidence="6">
    <location>
        <begin position="145"/>
        <end position="164"/>
    </location>
</feature>
<dbReference type="OrthoDB" id="196472at2"/>
<proteinExistence type="predicted"/>